<dbReference type="NCBIfam" id="NF047539">
    <property type="entry name" value="XAC2610_fam"/>
    <property type="match status" value="1"/>
</dbReference>
<protein>
    <submittedName>
        <fullName evidence="2">XAC2610-related protein</fullName>
    </submittedName>
</protein>
<dbReference type="Proteomes" id="UP001595792">
    <property type="component" value="Unassembled WGS sequence"/>
</dbReference>
<dbReference type="RefSeq" id="WP_378959406.1">
    <property type="nucleotide sequence ID" value="NZ_JBHRXC010000016.1"/>
</dbReference>
<gene>
    <name evidence="2" type="ORF">ACFOUY_05165</name>
</gene>
<evidence type="ECO:0000313" key="3">
    <source>
        <dbReference type="Proteomes" id="UP001595792"/>
    </source>
</evidence>
<reference evidence="3" key="1">
    <citation type="journal article" date="2019" name="Int. J. Syst. Evol. Microbiol.">
        <title>The Global Catalogue of Microorganisms (GCM) 10K type strain sequencing project: providing services to taxonomists for standard genome sequencing and annotation.</title>
        <authorList>
            <consortium name="The Broad Institute Genomics Platform"/>
            <consortium name="The Broad Institute Genome Sequencing Center for Infectious Disease"/>
            <person name="Wu L."/>
            <person name="Ma J."/>
        </authorList>
    </citation>
    <scope>NUCLEOTIDE SEQUENCE [LARGE SCALE GENOMIC DNA]</scope>
    <source>
        <strain evidence="3">CCM 8689</strain>
    </source>
</reference>
<dbReference type="InterPro" id="IPR058087">
    <property type="entry name" value="XAC2610_dom"/>
</dbReference>
<organism evidence="2 3">
    <name type="scientific">Pedobacter jamesrossensis</name>
    <dbReference type="NCBI Taxonomy" id="1908238"/>
    <lineage>
        <taxon>Bacteria</taxon>
        <taxon>Pseudomonadati</taxon>
        <taxon>Bacteroidota</taxon>
        <taxon>Sphingobacteriia</taxon>
        <taxon>Sphingobacteriales</taxon>
        <taxon>Sphingobacteriaceae</taxon>
        <taxon>Pedobacter</taxon>
    </lineage>
</organism>
<name>A0ABV8NK98_9SPHI</name>
<feature type="signal peptide" evidence="1">
    <location>
        <begin position="1"/>
        <end position="18"/>
    </location>
</feature>
<sequence length="201" mass="23549">MRLILYLFLMLYSTHLMAQKKVFNQPNTKGTWQYIYPFADKSYVLAIQHGVKDNEEDGAKTTNLYFGKIGKTDKIFWKEQLVMRLMKDNVNYEDFNGDGVKDLLIFEDTGARGGNAFYNLYLINHKNHTLTKVKDFNRIVNPSYDKKHKIIISYSLSGENYYSIYKLNVNNKPYQIGNAFKETDELDLDKKIGEILKENKK</sequence>
<feature type="chain" id="PRO_5047185203" evidence="1">
    <location>
        <begin position="19"/>
        <end position="201"/>
    </location>
</feature>
<keyword evidence="1" id="KW-0732">Signal</keyword>
<comment type="caution">
    <text evidence="2">The sequence shown here is derived from an EMBL/GenBank/DDBJ whole genome shotgun (WGS) entry which is preliminary data.</text>
</comment>
<proteinExistence type="predicted"/>
<evidence type="ECO:0000256" key="1">
    <source>
        <dbReference type="SAM" id="SignalP"/>
    </source>
</evidence>
<dbReference type="EMBL" id="JBHSBY010000030">
    <property type="protein sequence ID" value="MFC4196077.1"/>
    <property type="molecule type" value="Genomic_DNA"/>
</dbReference>
<keyword evidence="3" id="KW-1185">Reference proteome</keyword>
<accession>A0ABV8NK98</accession>
<evidence type="ECO:0000313" key="2">
    <source>
        <dbReference type="EMBL" id="MFC4196077.1"/>
    </source>
</evidence>